<name>A0AAV4ACU3_9GAST</name>
<dbReference type="Proteomes" id="UP000735302">
    <property type="component" value="Unassembled WGS sequence"/>
</dbReference>
<proteinExistence type="predicted"/>
<sequence length="84" mass="9254">MITIQSTPVRLPIKPFAGTVDSEPALRSAGVLLSWVRAPPLAPWLDKGFESLKSHAVAGCISKTQDQAEPFVYRLLSFTRLNPY</sequence>
<protein>
    <submittedName>
        <fullName evidence="1">Uncharacterized protein</fullName>
    </submittedName>
</protein>
<evidence type="ECO:0000313" key="1">
    <source>
        <dbReference type="EMBL" id="GFO08951.1"/>
    </source>
</evidence>
<dbReference type="EMBL" id="BLXT01004027">
    <property type="protein sequence ID" value="GFO08951.1"/>
    <property type="molecule type" value="Genomic_DNA"/>
</dbReference>
<organism evidence="1 2">
    <name type="scientific">Plakobranchus ocellatus</name>
    <dbReference type="NCBI Taxonomy" id="259542"/>
    <lineage>
        <taxon>Eukaryota</taxon>
        <taxon>Metazoa</taxon>
        <taxon>Spiralia</taxon>
        <taxon>Lophotrochozoa</taxon>
        <taxon>Mollusca</taxon>
        <taxon>Gastropoda</taxon>
        <taxon>Heterobranchia</taxon>
        <taxon>Euthyneura</taxon>
        <taxon>Panpulmonata</taxon>
        <taxon>Sacoglossa</taxon>
        <taxon>Placobranchoidea</taxon>
        <taxon>Plakobranchidae</taxon>
        <taxon>Plakobranchus</taxon>
    </lineage>
</organism>
<reference evidence="1 2" key="1">
    <citation type="journal article" date="2021" name="Elife">
        <title>Chloroplast acquisition without the gene transfer in kleptoplastic sea slugs, Plakobranchus ocellatus.</title>
        <authorList>
            <person name="Maeda T."/>
            <person name="Takahashi S."/>
            <person name="Yoshida T."/>
            <person name="Shimamura S."/>
            <person name="Takaki Y."/>
            <person name="Nagai Y."/>
            <person name="Toyoda A."/>
            <person name="Suzuki Y."/>
            <person name="Arimoto A."/>
            <person name="Ishii H."/>
            <person name="Satoh N."/>
            <person name="Nishiyama T."/>
            <person name="Hasebe M."/>
            <person name="Maruyama T."/>
            <person name="Minagawa J."/>
            <person name="Obokata J."/>
            <person name="Shigenobu S."/>
        </authorList>
    </citation>
    <scope>NUCLEOTIDE SEQUENCE [LARGE SCALE GENOMIC DNA]</scope>
</reference>
<dbReference type="AlphaFoldDB" id="A0AAV4ACU3"/>
<evidence type="ECO:0000313" key="2">
    <source>
        <dbReference type="Proteomes" id="UP000735302"/>
    </source>
</evidence>
<accession>A0AAV4ACU3</accession>
<keyword evidence="2" id="KW-1185">Reference proteome</keyword>
<gene>
    <name evidence="1" type="ORF">PoB_003545600</name>
</gene>
<comment type="caution">
    <text evidence="1">The sequence shown here is derived from an EMBL/GenBank/DDBJ whole genome shotgun (WGS) entry which is preliminary data.</text>
</comment>